<dbReference type="SUPFAM" id="SSF56784">
    <property type="entry name" value="HAD-like"/>
    <property type="match status" value="1"/>
</dbReference>
<dbReference type="SFLD" id="SFLDG00002">
    <property type="entry name" value="C1.7:_P-type_atpase_like"/>
    <property type="match status" value="1"/>
</dbReference>
<dbReference type="InterPro" id="IPR036412">
    <property type="entry name" value="HAD-like_sf"/>
</dbReference>
<dbReference type="Gene3D" id="3.40.50.1000">
    <property type="entry name" value="HAD superfamily/HAD-like"/>
    <property type="match status" value="1"/>
</dbReference>
<dbReference type="PRINTS" id="PR00120">
    <property type="entry name" value="HATPASE"/>
</dbReference>
<keyword evidence="5" id="KW-1278">Translocase</keyword>
<dbReference type="InterPro" id="IPR059000">
    <property type="entry name" value="ATPase_P-type_domA"/>
</dbReference>
<keyword evidence="2 8" id="KW-0812">Transmembrane</keyword>
<dbReference type="SFLD" id="SFLDS00003">
    <property type="entry name" value="Haloacid_Dehalogenase"/>
    <property type="match status" value="1"/>
</dbReference>
<feature type="transmembrane region" description="Helical" evidence="8">
    <location>
        <begin position="843"/>
        <end position="867"/>
    </location>
</feature>
<keyword evidence="6 8" id="KW-1133">Transmembrane helix</keyword>
<dbReference type="Pfam" id="PF13246">
    <property type="entry name" value="Cation_ATPase"/>
    <property type="match status" value="1"/>
</dbReference>
<feature type="transmembrane region" description="Helical" evidence="8">
    <location>
        <begin position="84"/>
        <end position="100"/>
    </location>
</feature>
<dbReference type="PANTHER" id="PTHR42861">
    <property type="entry name" value="CALCIUM-TRANSPORTING ATPASE"/>
    <property type="match status" value="1"/>
</dbReference>
<feature type="transmembrane region" description="Helical" evidence="8">
    <location>
        <begin position="249"/>
        <end position="266"/>
    </location>
</feature>
<dbReference type="Gene3D" id="3.40.1110.10">
    <property type="entry name" value="Calcium-transporting ATPase, cytoplasmic domain N"/>
    <property type="match status" value="1"/>
</dbReference>
<dbReference type="InterPro" id="IPR044492">
    <property type="entry name" value="P_typ_ATPase_HD_dom"/>
</dbReference>
<gene>
    <name evidence="10" type="ORF">KEC16_13420</name>
</gene>
<dbReference type="Proteomes" id="UP000680714">
    <property type="component" value="Unassembled WGS sequence"/>
</dbReference>
<dbReference type="SUPFAM" id="SSF81660">
    <property type="entry name" value="Metal cation-transporting ATPase, ATP-binding domain N"/>
    <property type="match status" value="1"/>
</dbReference>
<dbReference type="Pfam" id="PF00122">
    <property type="entry name" value="E1-E2_ATPase"/>
    <property type="match status" value="1"/>
</dbReference>
<protein>
    <submittedName>
        <fullName evidence="10">HAD-IC family P-type ATPase</fullName>
    </submittedName>
</protein>
<proteinExistence type="predicted"/>
<keyword evidence="3" id="KW-0547">Nucleotide-binding</keyword>
<accession>A0ABS5IE69</accession>
<dbReference type="RefSeq" id="WP_211549763.1">
    <property type="nucleotide sequence ID" value="NZ_JAGTUF010000013.1"/>
</dbReference>
<organism evidence="10 11">
    <name type="scientific">Magnetospirillum sulfuroxidans</name>
    <dbReference type="NCBI Taxonomy" id="611300"/>
    <lineage>
        <taxon>Bacteria</taxon>
        <taxon>Pseudomonadati</taxon>
        <taxon>Pseudomonadota</taxon>
        <taxon>Alphaproteobacteria</taxon>
        <taxon>Rhodospirillales</taxon>
        <taxon>Rhodospirillaceae</taxon>
        <taxon>Magnetospirillum</taxon>
    </lineage>
</organism>
<dbReference type="EMBL" id="JAGTUF010000013">
    <property type="protein sequence ID" value="MBR9972718.1"/>
    <property type="molecule type" value="Genomic_DNA"/>
</dbReference>
<dbReference type="SUPFAM" id="SSF81665">
    <property type="entry name" value="Calcium ATPase, transmembrane domain M"/>
    <property type="match status" value="1"/>
</dbReference>
<evidence type="ECO:0000256" key="4">
    <source>
        <dbReference type="ARBA" id="ARBA00022840"/>
    </source>
</evidence>
<comment type="subcellular location">
    <subcellularLocation>
        <location evidence="1">Membrane</location>
        <topology evidence="1">Multi-pass membrane protein</topology>
    </subcellularLocation>
</comment>
<evidence type="ECO:0000256" key="6">
    <source>
        <dbReference type="ARBA" id="ARBA00022989"/>
    </source>
</evidence>
<comment type="caution">
    <text evidence="10">The sequence shown here is derived from an EMBL/GenBank/DDBJ whole genome shotgun (WGS) entry which is preliminary data.</text>
</comment>
<dbReference type="SFLD" id="SFLDF00027">
    <property type="entry name" value="p-type_atpase"/>
    <property type="match status" value="1"/>
</dbReference>
<feature type="domain" description="Cation-transporting P-type ATPase N-terminal" evidence="9">
    <location>
        <begin position="6"/>
        <end position="80"/>
    </location>
</feature>
<evidence type="ECO:0000259" key="9">
    <source>
        <dbReference type="SMART" id="SM00831"/>
    </source>
</evidence>
<dbReference type="PRINTS" id="PR00119">
    <property type="entry name" value="CATATPASE"/>
</dbReference>
<dbReference type="InterPro" id="IPR023299">
    <property type="entry name" value="ATPase_P-typ_cyto_dom_N"/>
</dbReference>
<evidence type="ECO:0000256" key="1">
    <source>
        <dbReference type="ARBA" id="ARBA00004141"/>
    </source>
</evidence>
<evidence type="ECO:0000256" key="2">
    <source>
        <dbReference type="ARBA" id="ARBA00022692"/>
    </source>
</evidence>
<dbReference type="InterPro" id="IPR023214">
    <property type="entry name" value="HAD_sf"/>
</dbReference>
<dbReference type="InterPro" id="IPR001757">
    <property type="entry name" value="P_typ_ATPase"/>
</dbReference>
<dbReference type="InterPro" id="IPR018303">
    <property type="entry name" value="ATPase_P-typ_P_site"/>
</dbReference>
<feature type="transmembrane region" description="Helical" evidence="8">
    <location>
        <begin position="688"/>
        <end position="706"/>
    </location>
</feature>
<feature type="transmembrane region" description="Helical" evidence="8">
    <location>
        <begin position="756"/>
        <end position="776"/>
    </location>
</feature>
<feature type="transmembrane region" description="Helical" evidence="8">
    <location>
        <begin position="782"/>
        <end position="800"/>
    </location>
</feature>
<dbReference type="NCBIfam" id="TIGR01494">
    <property type="entry name" value="ATPase_P-type"/>
    <property type="match status" value="2"/>
</dbReference>
<keyword evidence="11" id="KW-1185">Reference proteome</keyword>
<feature type="transmembrane region" description="Helical" evidence="8">
    <location>
        <begin position="278"/>
        <end position="303"/>
    </location>
</feature>
<dbReference type="Gene3D" id="2.70.150.10">
    <property type="entry name" value="Calcium-transporting ATPase, cytoplasmic transduction domain A"/>
    <property type="match status" value="1"/>
</dbReference>
<name>A0ABS5IE69_9PROT</name>
<keyword evidence="4" id="KW-0067">ATP-binding</keyword>
<dbReference type="InterPro" id="IPR008250">
    <property type="entry name" value="ATPase_P-typ_transduc_dom_A_sf"/>
</dbReference>
<dbReference type="InterPro" id="IPR004014">
    <property type="entry name" value="ATPase_P-typ_cation-transptr_N"/>
</dbReference>
<feature type="transmembrane region" description="Helical" evidence="8">
    <location>
        <begin position="712"/>
        <end position="735"/>
    </location>
</feature>
<evidence type="ECO:0000256" key="5">
    <source>
        <dbReference type="ARBA" id="ARBA00022967"/>
    </source>
</evidence>
<dbReference type="Pfam" id="PF00690">
    <property type="entry name" value="Cation_ATPase_N"/>
    <property type="match status" value="1"/>
</dbReference>
<feature type="transmembrane region" description="Helical" evidence="8">
    <location>
        <begin position="60"/>
        <end position="78"/>
    </location>
</feature>
<dbReference type="InterPro" id="IPR023298">
    <property type="entry name" value="ATPase_P-typ_TM_dom_sf"/>
</dbReference>
<dbReference type="InterPro" id="IPR006068">
    <property type="entry name" value="ATPase_P-typ_cation-transptr_C"/>
</dbReference>
<dbReference type="Gene3D" id="1.20.1110.10">
    <property type="entry name" value="Calcium-transporting ATPase, transmembrane domain"/>
    <property type="match status" value="1"/>
</dbReference>
<evidence type="ECO:0000256" key="3">
    <source>
        <dbReference type="ARBA" id="ARBA00022741"/>
    </source>
</evidence>
<dbReference type="Pfam" id="PF00689">
    <property type="entry name" value="Cation_ATPase_C"/>
    <property type="match status" value="1"/>
</dbReference>
<dbReference type="PROSITE" id="PS00154">
    <property type="entry name" value="ATPASE_E1_E2"/>
    <property type="match status" value="1"/>
</dbReference>
<sequence>MSEQPSWHCISPDETGARLRSHVHAGLAATEAAQRLAANGPNRLPEKKAKSKARMLLEQFQSLLTLVLLAAGVLAGFIGDTTDMIVIISVVLFNAGLGFHQEYRAERILETLKSMLAPHARVRRDATKQEIPAEAVVPGDLVLIEAGDRVPADGRLVASHGLEIDESSLTGESVVVAKDHGQIHSAAAPLAERANLAFMNTVVTRGRGEMLVTQTGAASEMGRIAHMLATTPESRTPLQERLDGLGRRLALIAAVIVGIILVAGLMRGQPWGETVLTAVALAVAAIPEGLPAVVTVTLAIGMYRMARHGAIVKRLAAVETLGSTTVICSDKTGTLTLNQMTARAGWAMGHRFAVSGDGYGGDGRISGIAAAPLPDLTPALLAAKLCNDSHLGADGGLVGDPTEGALLALAQKAGIATDWPRVAELPFDSAHKFMITIHRAPDGLRLLMKGAPGVVQQHCGFVDLGSGPQALDDAGRQRLTAESEHMAAQALRVLALAEARVEESALADPLAAAQGLTLTALVGLMDPPRAEARDAIAACRAAGIAVKMITGDHAVTAAAIGRLLGLNGEVISGAELDRLDDAQLAARVEHIDVFARVAPEHKVRIVAALQARGHVAAMTGDGVNDAAALKRADIGVAMGRTGSDVTREAATMVLTDDDFASVVRAVREGRTITDNIVKFVRFQLSTNIGALLCVFIAPFIGLISPFHPIQILWVNIIMDGPPAMALAFDPARAKLMSEKPHPRNQPILPTQRLGRLLAYGATMTLGTLAILWWASAQGDLERARTLAFTTFVLFQFFNIFNARVGSESAFGPHFFHNGKLWLALGGVLVLQGVAVHWGPAQAIFHTVALSATDWLLAGAVASSVLVFDETRKLVSRRWRSHMG</sequence>
<feature type="transmembrane region" description="Helical" evidence="8">
    <location>
        <begin position="820"/>
        <end position="837"/>
    </location>
</feature>
<evidence type="ECO:0000256" key="7">
    <source>
        <dbReference type="ARBA" id="ARBA00023136"/>
    </source>
</evidence>
<reference evidence="10 11" key="1">
    <citation type="submission" date="2021-04" db="EMBL/GenBank/DDBJ databases">
        <title>Magnetospirillum sulfuroxidans sp. nov., a facultative chemolithoautotrophic sulfur-oxidizing alphaproteobacterium isolated from freshwater sediment and proposals for Paramagetospirillum gen. nov., and Magnetospirillaceae fam. nov.</title>
        <authorList>
            <person name="Koziaeva V."/>
            <person name="Geelhoed J.S."/>
            <person name="Sorokin D.Y."/>
            <person name="Grouzdev D.S."/>
        </authorList>
    </citation>
    <scope>NUCLEOTIDE SEQUENCE [LARGE SCALE GENOMIC DNA]</scope>
    <source>
        <strain evidence="10 11">J10</strain>
    </source>
</reference>
<evidence type="ECO:0000313" key="10">
    <source>
        <dbReference type="EMBL" id="MBR9972718.1"/>
    </source>
</evidence>
<evidence type="ECO:0000256" key="8">
    <source>
        <dbReference type="SAM" id="Phobius"/>
    </source>
</evidence>
<dbReference type="SUPFAM" id="SSF81653">
    <property type="entry name" value="Calcium ATPase, transduction domain A"/>
    <property type="match status" value="1"/>
</dbReference>
<dbReference type="SMART" id="SM00831">
    <property type="entry name" value="Cation_ATPase_N"/>
    <property type="match status" value="1"/>
</dbReference>
<evidence type="ECO:0000313" key="11">
    <source>
        <dbReference type="Proteomes" id="UP000680714"/>
    </source>
</evidence>
<keyword evidence="7 8" id="KW-0472">Membrane</keyword>